<dbReference type="PANTHER" id="PTHR31529:SF26">
    <property type="entry name" value="LOB DOMAIN-CONTAINING PROTEIN CRL1"/>
    <property type="match status" value="1"/>
</dbReference>
<dbReference type="Pfam" id="PF03195">
    <property type="entry name" value="LOB"/>
    <property type="match status" value="1"/>
</dbReference>
<evidence type="ECO:0000259" key="2">
    <source>
        <dbReference type="PROSITE" id="PS50891"/>
    </source>
</evidence>
<dbReference type="InterPro" id="IPR004883">
    <property type="entry name" value="LOB"/>
</dbReference>
<feature type="domain" description="LOB" evidence="2">
    <location>
        <begin position="6"/>
        <end position="108"/>
    </location>
</feature>
<dbReference type="PANTHER" id="PTHR31529">
    <property type="entry name" value="LOB DOMAIN CONTAINING PROTEIN"/>
    <property type="match status" value="1"/>
</dbReference>
<gene>
    <name evidence="3" type="primary">LBD7</name>
</gene>
<dbReference type="GO" id="GO:0045893">
    <property type="term" value="P:positive regulation of DNA-templated transcription"/>
    <property type="evidence" value="ECO:0007669"/>
    <property type="project" value="TreeGrafter"/>
</dbReference>
<accession>A0A172J251</accession>
<dbReference type="PROSITE" id="PS50891">
    <property type="entry name" value="LOB"/>
    <property type="match status" value="1"/>
</dbReference>
<protein>
    <submittedName>
        <fullName evidence="3">Lateral organ boundaries domain protein</fullName>
    </submittedName>
</protein>
<name>A0A172J251_BOENI</name>
<organism evidence="3">
    <name type="scientific">Boehmeria nivea</name>
    <name type="common">Chinese grass</name>
    <name type="synonym">Urtica nivea</name>
    <dbReference type="NCBI Taxonomy" id="83906"/>
    <lineage>
        <taxon>Eukaryota</taxon>
        <taxon>Viridiplantae</taxon>
        <taxon>Streptophyta</taxon>
        <taxon>Embryophyta</taxon>
        <taxon>Tracheophyta</taxon>
        <taxon>Spermatophyta</taxon>
        <taxon>Magnoliopsida</taxon>
        <taxon>eudicotyledons</taxon>
        <taxon>Gunneridae</taxon>
        <taxon>Pentapetalae</taxon>
        <taxon>rosids</taxon>
        <taxon>fabids</taxon>
        <taxon>Rosales</taxon>
        <taxon>Urticaceae</taxon>
        <taxon>Boehmeria</taxon>
    </lineage>
</organism>
<dbReference type="EMBL" id="KR076533">
    <property type="protein sequence ID" value="AMQ09516.1"/>
    <property type="molecule type" value="mRNA"/>
</dbReference>
<evidence type="ECO:0000313" key="3">
    <source>
        <dbReference type="EMBL" id="AMQ09516.1"/>
    </source>
</evidence>
<dbReference type="GO" id="GO:0009755">
    <property type="term" value="P:hormone-mediated signaling pathway"/>
    <property type="evidence" value="ECO:0007669"/>
    <property type="project" value="TreeGrafter"/>
</dbReference>
<dbReference type="AlphaFoldDB" id="A0A172J251"/>
<sequence length="237" mass="26104">MTGSGSPCGACKFLRRKCVNGCVFAPYFCHEQGATHFAAIHKVFGASNVSKLLSHLPVTDRCEAAVTISYEAQARLQDPIYGCVSHIFALQQQVFNLQTQLAHLKELQSAQSFTNDSGTVNPNGKFSGKFFPQYNRSQDNDVQSSFGLENSSNTFPQLISTSNQLNCVNGVTNPNLVGHNYADYSLIPDENVSYGSFEEANSFSMSSLGVQPNNKQWDNFQEYSSELQSMAFGYVQN</sequence>
<comment type="similarity">
    <text evidence="1">Belongs to the LOB domain-containing protein family.</text>
</comment>
<reference evidence="3" key="1">
    <citation type="submission" date="2015-04" db="EMBL/GenBank/DDBJ databases">
        <title>Identification and expression of Aux/IAA, ARF and LBD family transcription factors in ramie.</title>
        <authorList>
            <person name="Huang X."/>
        </authorList>
    </citation>
    <scope>NUCLEOTIDE SEQUENCE</scope>
</reference>
<proteinExistence type="evidence at transcript level"/>
<evidence type="ECO:0000256" key="1">
    <source>
        <dbReference type="ARBA" id="ARBA00005474"/>
    </source>
</evidence>
<dbReference type="GO" id="GO:0005634">
    <property type="term" value="C:nucleus"/>
    <property type="evidence" value="ECO:0007669"/>
    <property type="project" value="TreeGrafter"/>
</dbReference>